<feature type="transmembrane region" description="Helical" evidence="2">
    <location>
        <begin position="24"/>
        <end position="41"/>
    </location>
</feature>
<feature type="region of interest" description="Disordered" evidence="1">
    <location>
        <begin position="50"/>
        <end position="104"/>
    </location>
</feature>
<keyword evidence="4" id="KW-1185">Reference proteome</keyword>
<gene>
    <name evidence="3" type="ORF">IRY30_08760</name>
</gene>
<evidence type="ECO:0008006" key="5">
    <source>
        <dbReference type="Google" id="ProtNLM"/>
    </source>
</evidence>
<reference evidence="3 4" key="1">
    <citation type="submission" date="2020-10" db="EMBL/GenBank/DDBJ databases">
        <title>Novel species in genus Corynebacterium.</title>
        <authorList>
            <person name="Zhang G."/>
        </authorList>
    </citation>
    <scope>NUCLEOTIDE SEQUENCE [LARGE SCALE GENOMIC DNA]</scope>
    <source>
        <strain evidence="3 4">DSM 45110</strain>
    </source>
</reference>
<evidence type="ECO:0000256" key="2">
    <source>
        <dbReference type="SAM" id="Phobius"/>
    </source>
</evidence>
<comment type="caution">
    <text evidence="3">The sequence shown here is derived from an EMBL/GenBank/DDBJ whole genome shotgun (WGS) entry which is preliminary data.</text>
</comment>
<feature type="compositionally biased region" description="Low complexity" evidence="1">
    <location>
        <begin position="82"/>
        <end position="104"/>
    </location>
</feature>
<accession>A0ABR9ZL72</accession>
<protein>
    <recommendedName>
        <fullName evidence="5">Secreted protein</fullName>
    </recommendedName>
</protein>
<evidence type="ECO:0000313" key="4">
    <source>
        <dbReference type="Proteomes" id="UP000635902"/>
    </source>
</evidence>
<dbReference type="Proteomes" id="UP000635902">
    <property type="component" value="Unassembled WGS sequence"/>
</dbReference>
<sequence length="235" mass="24915">MSAAVSADNRVKPLPKEVYVRRRVAAAVALLLVVLLLWWLISSLTGSDDAENAAATEQAVTSTTPDMTSPNEPPNAKESESETTSAKESATSTSESASAEASAKNSCELGDLDITAKPGATTFADGKQPNFFAEISNPTKKECVIDAGDSPLKFEVFTLGGYERVWADLDCNSSDVSGDVTIPAGEKVNYELKAWSRTTSAPDQCDNRQPVDAGAYLLYAHLGDNVSEPATFNLS</sequence>
<keyword evidence="2" id="KW-0472">Membrane</keyword>
<keyword evidence="2" id="KW-0812">Transmembrane</keyword>
<keyword evidence="2" id="KW-1133">Transmembrane helix</keyword>
<feature type="compositionally biased region" description="Polar residues" evidence="1">
    <location>
        <begin position="58"/>
        <end position="70"/>
    </location>
</feature>
<organism evidence="3 4">
    <name type="scientific">Corynebacterium suicordis DSM 45110</name>
    <dbReference type="NCBI Taxonomy" id="1121369"/>
    <lineage>
        <taxon>Bacteria</taxon>
        <taxon>Bacillati</taxon>
        <taxon>Actinomycetota</taxon>
        <taxon>Actinomycetes</taxon>
        <taxon>Mycobacteriales</taxon>
        <taxon>Corynebacteriaceae</taxon>
        <taxon>Corynebacterium</taxon>
    </lineage>
</organism>
<dbReference type="EMBL" id="JADKMY010000003">
    <property type="protein sequence ID" value="MBF4554155.1"/>
    <property type="molecule type" value="Genomic_DNA"/>
</dbReference>
<evidence type="ECO:0000256" key="1">
    <source>
        <dbReference type="SAM" id="MobiDB-lite"/>
    </source>
</evidence>
<name>A0ABR9ZL72_9CORY</name>
<evidence type="ECO:0000313" key="3">
    <source>
        <dbReference type="EMBL" id="MBF4554155.1"/>
    </source>
</evidence>
<proteinExistence type="predicted"/>